<feature type="transmembrane region" description="Helical" evidence="5">
    <location>
        <begin position="175"/>
        <end position="193"/>
    </location>
</feature>
<evidence type="ECO:0000256" key="2">
    <source>
        <dbReference type="ARBA" id="ARBA00022692"/>
    </source>
</evidence>
<dbReference type="Proteomes" id="UP000590511">
    <property type="component" value="Unassembled WGS sequence"/>
</dbReference>
<keyword evidence="2 5" id="KW-0812">Transmembrane</keyword>
<name>A0A7W7ML07_9ACTN</name>
<dbReference type="EMBL" id="JACHNC010000001">
    <property type="protein sequence ID" value="MBB4754234.1"/>
    <property type="molecule type" value="Genomic_DNA"/>
</dbReference>
<comment type="subcellular location">
    <subcellularLocation>
        <location evidence="1">Membrane</location>
        <topology evidence="1">Multi-pass membrane protein</topology>
    </subcellularLocation>
</comment>
<sequence length="265" mass="28503">MTGEPARGDRLRAAVWMFLTAARTEQRTMRGNPLLLVNAGFLPVVLLIIAVGTRRPTAGRATDIVVAVMLTALWGSTIWTSGGVLRRERTYGTLARCVCGVESPTLVLFGKSLGATLYGVGTILASTVLTVLALRLPVAMAHPFWMAVGLVVVIVSATTLGALLSCLFLLTRNGLIWSGALMYPVFVLGGLMIPQDFLPAGLRWVPSMLSLRWINEFITGAAVRDLSMTPLAIALLLTVVYGVVAGRTYRWSIDRARRGGSLDYA</sequence>
<evidence type="ECO:0000256" key="5">
    <source>
        <dbReference type="SAM" id="Phobius"/>
    </source>
</evidence>
<dbReference type="InterPro" id="IPR013525">
    <property type="entry name" value="ABC2_TM"/>
</dbReference>
<feature type="transmembrane region" description="Helical" evidence="5">
    <location>
        <begin position="117"/>
        <end position="138"/>
    </location>
</feature>
<protein>
    <submittedName>
        <fullName evidence="8">ABC-2 type transport system permease protein</fullName>
    </submittedName>
</protein>
<dbReference type="RefSeq" id="WP_188125831.1">
    <property type="nucleotide sequence ID" value="NZ_BOMP01000144.1"/>
</dbReference>
<dbReference type="PANTHER" id="PTHR43027">
    <property type="entry name" value="DOXORUBICIN RESISTANCE ABC TRANSPORTER PERMEASE PROTEIN DRRC-RELATED"/>
    <property type="match status" value="1"/>
</dbReference>
<evidence type="ECO:0000256" key="4">
    <source>
        <dbReference type="ARBA" id="ARBA00023136"/>
    </source>
</evidence>
<feature type="transmembrane region" description="Helical" evidence="5">
    <location>
        <begin position="144"/>
        <end position="170"/>
    </location>
</feature>
<feature type="transmembrane region" description="Helical" evidence="5">
    <location>
        <begin position="33"/>
        <end position="52"/>
    </location>
</feature>
<keyword evidence="3 5" id="KW-1133">Transmembrane helix</keyword>
<evidence type="ECO:0000259" key="6">
    <source>
        <dbReference type="Pfam" id="PF01061"/>
    </source>
</evidence>
<feature type="transmembrane region" description="Helical" evidence="5">
    <location>
        <begin position="64"/>
        <end position="85"/>
    </location>
</feature>
<evidence type="ECO:0000313" key="8">
    <source>
        <dbReference type="EMBL" id="MBB4754234.1"/>
    </source>
</evidence>
<organism evidence="8 9">
    <name type="scientific">Actinoplanes lobatus</name>
    <dbReference type="NCBI Taxonomy" id="113568"/>
    <lineage>
        <taxon>Bacteria</taxon>
        <taxon>Bacillati</taxon>
        <taxon>Actinomycetota</taxon>
        <taxon>Actinomycetes</taxon>
        <taxon>Micromonosporales</taxon>
        <taxon>Micromonosporaceae</taxon>
        <taxon>Actinoplanes</taxon>
    </lineage>
</organism>
<dbReference type="InterPro" id="IPR052902">
    <property type="entry name" value="ABC-2_transporter"/>
</dbReference>
<gene>
    <name evidence="7" type="ORF">Alo02nite_77870</name>
    <name evidence="8" type="ORF">BJ964_008395</name>
</gene>
<feature type="transmembrane region" description="Helical" evidence="5">
    <location>
        <begin position="231"/>
        <end position="249"/>
    </location>
</feature>
<dbReference type="PANTHER" id="PTHR43027:SF1">
    <property type="entry name" value="DOXORUBICIN RESISTANCE ABC TRANSPORTER PERMEASE PROTEIN DRRC-RELATED"/>
    <property type="match status" value="1"/>
</dbReference>
<accession>A0A7W7ML07</accession>
<proteinExistence type="predicted"/>
<dbReference type="Pfam" id="PF01061">
    <property type="entry name" value="ABC2_membrane"/>
    <property type="match status" value="1"/>
</dbReference>
<evidence type="ECO:0000256" key="1">
    <source>
        <dbReference type="ARBA" id="ARBA00004141"/>
    </source>
</evidence>
<dbReference type="EMBL" id="BOMP01000144">
    <property type="protein sequence ID" value="GIE44889.1"/>
    <property type="molecule type" value="Genomic_DNA"/>
</dbReference>
<keyword evidence="4 5" id="KW-0472">Membrane</keyword>
<evidence type="ECO:0000313" key="10">
    <source>
        <dbReference type="Proteomes" id="UP000631312"/>
    </source>
</evidence>
<evidence type="ECO:0000256" key="3">
    <source>
        <dbReference type="ARBA" id="ARBA00022989"/>
    </source>
</evidence>
<evidence type="ECO:0000313" key="7">
    <source>
        <dbReference type="EMBL" id="GIE44889.1"/>
    </source>
</evidence>
<evidence type="ECO:0000313" key="9">
    <source>
        <dbReference type="Proteomes" id="UP000590511"/>
    </source>
</evidence>
<reference evidence="8 9" key="1">
    <citation type="submission" date="2020-08" db="EMBL/GenBank/DDBJ databases">
        <title>Sequencing the genomes of 1000 actinobacteria strains.</title>
        <authorList>
            <person name="Klenk H.-P."/>
        </authorList>
    </citation>
    <scope>NUCLEOTIDE SEQUENCE [LARGE SCALE GENOMIC DNA]</scope>
    <source>
        <strain evidence="8 9">DSM 43150</strain>
    </source>
</reference>
<reference evidence="7 10" key="2">
    <citation type="submission" date="2021-01" db="EMBL/GenBank/DDBJ databases">
        <title>Whole genome shotgun sequence of Actinoplanes lobatus NBRC 12513.</title>
        <authorList>
            <person name="Komaki H."/>
            <person name="Tamura T."/>
        </authorList>
    </citation>
    <scope>NUCLEOTIDE SEQUENCE [LARGE SCALE GENOMIC DNA]</scope>
    <source>
        <strain evidence="7 10">NBRC 12513</strain>
    </source>
</reference>
<dbReference type="AlphaFoldDB" id="A0A7W7ML07"/>
<keyword evidence="10" id="KW-1185">Reference proteome</keyword>
<dbReference type="GO" id="GO:0016020">
    <property type="term" value="C:membrane"/>
    <property type="evidence" value="ECO:0007669"/>
    <property type="project" value="UniProtKB-SubCell"/>
</dbReference>
<comment type="caution">
    <text evidence="8">The sequence shown here is derived from an EMBL/GenBank/DDBJ whole genome shotgun (WGS) entry which is preliminary data.</text>
</comment>
<feature type="domain" description="ABC-2 type transporter transmembrane" evidence="6">
    <location>
        <begin position="22"/>
        <end position="219"/>
    </location>
</feature>
<dbReference type="Proteomes" id="UP000631312">
    <property type="component" value="Unassembled WGS sequence"/>
</dbReference>
<dbReference type="GO" id="GO:0140359">
    <property type="term" value="F:ABC-type transporter activity"/>
    <property type="evidence" value="ECO:0007669"/>
    <property type="project" value="InterPro"/>
</dbReference>